<comment type="subcellular location">
    <subcellularLocation>
        <location evidence="1">Membrane</location>
        <topology evidence="1">Multi-pass membrane protein</topology>
    </subcellularLocation>
</comment>
<dbReference type="Proteomes" id="UP000463883">
    <property type="component" value="Chromosome"/>
</dbReference>
<evidence type="ECO:0000256" key="4">
    <source>
        <dbReference type="ARBA" id="ARBA00023136"/>
    </source>
</evidence>
<dbReference type="EMBL" id="CP047591">
    <property type="protein sequence ID" value="QHI72122.1"/>
    <property type="molecule type" value="Genomic_DNA"/>
</dbReference>
<evidence type="ECO:0000313" key="6">
    <source>
        <dbReference type="EMBL" id="QHI72122.1"/>
    </source>
</evidence>
<feature type="transmembrane region" description="Helical" evidence="5">
    <location>
        <begin position="108"/>
        <end position="132"/>
    </location>
</feature>
<protein>
    <recommendedName>
        <fullName evidence="8">CvpA family protein</fullName>
    </recommendedName>
</protein>
<keyword evidence="7" id="KW-1185">Reference proteome</keyword>
<organism evidence="6 7">
    <name type="scientific">Aminipila terrae</name>
    <dbReference type="NCBI Taxonomy" id="2697030"/>
    <lineage>
        <taxon>Bacteria</taxon>
        <taxon>Bacillati</taxon>
        <taxon>Bacillota</taxon>
        <taxon>Clostridia</taxon>
        <taxon>Peptostreptococcales</taxon>
        <taxon>Anaerovoracaceae</taxon>
        <taxon>Aminipila</taxon>
    </lineage>
</organism>
<reference evidence="6 7" key="1">
    <citation type="submission" date="2020-01" db="EMBL/GenBank/DDBJ databases">
        <title>Genomic analysis of Aminipila sp. CBA3637.</title>
        <authorList>
            <person name="Kim Y.B."/>
            <person name="Roh S.W."/>
        </authorList>
    </citation>
    <scope>NUCLEOTIDE SEQUENCE [LARGE SCALE GENOMIC DNA]</scope>
    <source>
        <strain evidence="6 7">CBA3637</strain>
    </source>
</reference>
<proteinExistence type="predicted"/>
<dbReference type="PANTHER" id="PTHR37306:SF1">
    <property type="entry name" value="COLICIN V PRODUCTION PROTEIN"/>
    <property type="match status" value="1"/>
</dbReference>
<dbReference type="Pfam" id="PF02674">
    <property type="entry name" value="Colicin_V"/>
    <property type="match status" value="1"/>
</dbReference>
<evidence type="ECO:0000256" key="5">
    <source>
        <dbReference type="SAM" id="Phobius"/>
    </source>
</evidence>
<name>A0A6P1MDM1_9FIRM</name>
<evidence type="ECO:0000313" key="7">
    <source>
        <dbReference type="Proteomes" id="UP000463883"/>
    </source>
</evidence>
<dbReference type="GO" id="GO:0009403">
    <property type="term" value="P:toxin biosynthetic process"/>
    <property type="evidence" value="ECO:0007669"/>
    <property type="project" value="InterPro"/>
</dbReference>
<sequence length="211" mass="23193">MILDMIIAILVIGTMVQGYRHGLLRSLVRVVGWFIALGAAFFWSPEFNTIVKTNTHLYDSIYGNINQKVSTAISPAELQGSMPTIIHDPLANLINSLAGSISAGLSNLLFTIACFLMVTFAVQAILHILISLLSKEHNRGITGFFDGCIGMIFGFIKGILYVFVLLALMIPVASLADPKVLTFLMENLNNSHFASELYNNNLILLIMKDML</sequence>
<dbReference type="AlphaFoldDB" id="A0A6P1MDM1"/>
<keyword evidence="4 5" id="KW-0472">Membrane</keyword>
<dbReference type="RefSeq" id="WP_162361892.1">
    <property type="nucleotide sequence ID" value="NZ_CP047591.1"/>
</dbReference>
<dbReference type="GO" id="GO:0016020">
    <property type="term" value="C:membrane"/>
    <property type="evidence" value="ECO:0007669"/>
    <property type="project" value="UniProtKB-SubCell"/>
</dbReference>
<feature type="transmembrane region" description="Helical" evidence="5">
    <location>
        <begin position="144"/>
        <end position="170"/>
    </location>
</feature>
<dbReference type="KEGG" id="amic:Ami3637_06645"/>
<feature type="transmembrane region" description="Helical" evidence="5">
    <location>
        <begin position="27"/>
        <end position="44"/>
    </location>
</feature>
<keyword evidence="2 5" id="KW-0812">Transmembrane</keyword>
<evidence type="ECO:0000256" key="1">
    <source>
        <dbReference type="ARBA" id="ARBA00004141"/>
    </source>
</evidence>
<gene>
    <name evidence="6" type="ORF">Ami3637_06645</name>
</gene>
<dbReference type="InterPro" id="IPR003825">
    <property type="entry name" value="Colicin-V_CvpA"/>
</dbReference>
<evidence type="ECO:0000256" key="3">
    <source>
        <dbReference type="ARBA" id="ARBA00022989"/>
    </source>
</evidence>
<keyword evidence="3 5" id="KW-1133">Transmembrane helix</keyword>
<evidence type="ECO:0000256" key="2">
    <source>
        <dbReference type="ARBA" id="ARBA00022692"/>
    </source>
</evidence>
<dbReference type="PANTHER" id="PTHR37306">
    <property type="entry name" value="COLICIN V PRODUCTION PROTEIN"/>
    <property type="match status" value="1"/>
</dbReference>
<evidence type="ECO:0008006" key="8">
    <source>
        <dbReference type="Google" id="ProtNLM"/>
    </source>
</evidence>
<accession>A0A6P1MDM1</accession>